<dbReference type="Proteomes" id="UP000469125">
    <property type="component" value="Unassembled WGS sequence"/>
</dbReference>
<evidence type="ECO:0000313" key="5">
    <source>
        <dbReference type="EMBL" id="MUK88691.1"/>
    </source>
</evidence>
<dbReference type="SMART" id="SM00287">
    <property type="entry name" value="SH3b"/>
    <property type="match status" value="1"/>
</dbReference>
<dbReference type="PANTHER" id="PTHR30404:SF0">
    <property type="entry name" value="N-ACETYLMURAMOYL-L-ALANINE AMIDASE AMIC"/>
    <property type="match status" value="1"/>
</dbReference>
<dbReference type="InterPro" id="IPR036028">
    <property type="entry name" value="SH3-like_dom_sf"/>
</dbReference>
<keyword evidence="3" id="KW-0472">Membrane</keyword>
<dbReference type="GO" id="GO:0009253">
    <property type="term" value="P:peptidoglycan catabolic process"/>
    <property type="evidence" value="ECO:0007669"/>
    <property type="project" value="InterPro"/>
</dbReference>
<sequence>MDNLKYWHQFFYSKEITMKVFQNLIAMFSFFLLLHMFAITTEAKNGDTYEVIVNSLHVRDSPSTTGEIIGTLQKGNTFTKLTEKSGWYQINYNGEKAWVASNYVQPVEPLQDDIFFSSGALSDYTIVVDPGHGGKDPGAIGHNGVLEKDIILTTSKKIADYLNSTGANVILTRTNDKFVSLDKRIEISNTNKPDAFISIHYNSFSMENVGGFNTYYYSYGSDLELANSIHTSLAEEVNLRNRGVLRDDYRVLRYNNSPAVLIELGFITNSNDLLVIQTEEYQSGVAKAITNGIKKFLLE</sequence>
<evidence type="ECO:0000256" key="3">
    <source>
        <dbReference type="SAM" id="Phobius"/>
    </source>
</evidence>
<reference evidence="5 6" key="1">
    <citation type="submission" date="2019-11" db="EMBL/GenBank/DDBJ databases">
        <authorList>
            <person name="Li X."/>
        </authorList>
    </citation>
    <scope>NUCLEOTIDE SEQUENCE [LARGE SCALE GENOMIC DNA]</scope>
    <source>
        <strain evidence="5 6">L9</strain>
    </source>
</reference>
<dbReference type="PROSITE" id="PS51781">
    <property type="entry name" value="SH3B"/>
    <property type="match status" value="1"/>
</dbReference>
<dbReference type="InterPro" id="IPR002508">
    <property type="entry name" value="MurNAc-LAA_cat"/>
</dbReference>
<organism evidence="5 6">
    <name type="scientific">Ornithinibacillus caprae</name>
    <dbReference type="NCBI Taxonomy" id="2678566"/>
    <lineage>
        <taxon>Bacteria</taxon>
        <taxon>Bacillati</taxon>
        <taxon>Bacillota</taxon>
        <taxon>Bacilli</taxon>
        <taxon>Bacillales</taxon>
        <taxon>Bacillaceae</taxon>
        <taxon>Ornithinibacillus</taxon>
    </lineage>
</organism>
<dbReference type="AlphaFoldDB" id="A0A6N8FHI8"/>
<dbReference type="InterPro" id="IPR003646">
    <property type="entry name" value="SH3-like_bac-type"/>
</dbReference>
<gene>
    <name evidence="5" type="ORF">GMD78_09835</name>
</gene>
<keyword evidence="1" id="KW-0378">Hydrolase</keyword>
<dbReference type="PANTHER" id="PTHR30404">
    <property type="entry name" value="N-ACETYLMURAMOYL-L-ALANINE AMIDASE"/>
    <property type="match status" value="1"/>
</dbReference>
<dbReference type="EMBL" id="WOCA01000006">
    <property type="protein sequence ID" value="MUK88691.1"/>
    <property type="molecule type" value="Genomic_DNA"/>
</dbReference>
<dbReference type="Gene3D" id="2.30.30.40">
    <property type="entry name" value="SH3 Domains"/>
    <property type="match status" value="1"/>
</dbReference>
<keyword evidence="2" id="KW-0961">Cell wall biogenesis/degradation</keyword>
<dbReference type="GO" id="GO:0008745">
    <property type="term" value="F:N-acetylmuramoyl-L-alanine amidase activity"/>
    <property type="evidence" value="ECO:0007669"/>
    <property type="project" value="InterPro"/>
</dbReference>
<protein>
    <submittedName>
        <fullName evidence="5">SH3 domain-containing protein</fullName>
    </submittedName>
</protein>
<dbReference type="InterPro" id="IPR050695">
    <property type="entry name" value="N-acetylmuramoyl_amidase_3"/>
</dbReference>
<accession>A0A6N8FHI8</accession>
<keyword evidence="6" id="KW-1185">Reference proteome</keyword>
<dbReference type="GO" id="GO:0030288">
    <property type="term" value="C:outer membrane-bounded periplasmic space"/>
    <property type="evidence" value="ECO:0007669"/>
    <property type="project" value="TreeGrafter"/>
</dbReference>
<evidence type="ECO:0000259" key="4">
    <source>
        <dbReference type="PROSITE" id="PS51781"/>
    </source>
</evidence>
<proteinExistence type="predicted"/>
<dbReference type="SMART" id="SM00646">
    <property type="entry name" value="Ami_3"/>
    <property type="match status" value="1"/>
</dbReference>
<dbReference type="GO" id="GO:0071555">
    <property type="term" value="P:cell wall organization"/>
    <property type="evidence" value="ECO:0007669"/>
    <property type="project" value="UniProtKB-KW"/>
</dbReference>
<dbReference type="Pfam" id="PF08239">
    <property type="entry name" value="SH3_3"/>
    <property type="match status" value="1"/>
</dbReference>
<dbReference type="CDD" id="cd02696">
    <property type="entry name" value="MurNAc-LAA"/>
    <property type="match status" value="1"/>
</dbReference>
<keyword evidence="3" id="KW-0812">Transmembrane</keyword>
<evidence type="ECO:0000256" key="1">
    <source>
        <dbReference type="ARBA" id="ARBA00022801"/>
    </source>
</evidence>
<dbReference type="SUPFAM" id="SSF50044">
    <property type="entry name" value="SH3-domain"/>
    <property type="match status" value="1"/>
</dbReference>
<dbReference type="SUPFAM" id="SSF53187">
    <property type="entry name" value="Zn-dependent exopeptidases"/>
    <property type="match status" value="1"/>
</dbReference>
<comment type="caution">
    <text evidence="5">The sequence shown here is derived from an EMBL/GenBank/DDBJ whole genome shotgun (WGS) entry which is preliminary data.</text>
</comment>
<name>A0A6N8FHI8_9BACI</name>
<dbReference type="Pfam" id="PF01520">
    <property type="entry name" value="Amidase_3"/>
    <property type="match status" value="1"/>
</dbReference>
<evidence type="ECO:0000313" key="6">
    <source>
        <dbReference type="Proteomes" id="UP000469125"/>
    </source>
</evidence>
<feature type="transmembrane region" description="Helical" evidence="3">
    <location>
        <begin position="20"/>
        <end position="39"/>
    </location>
</feature>
<keyword evidence="3" id="KW-1133">Transmembrane helix</keyword>
<dbReference type="Gene3D" id="3.40.630.40">
    <property type="entry name" value="Zn-dependent exopeptidases"/>
    <property type="match status" value="1"/>
</dbReference>
<feature type="domain" description="SH3b" evidence="4">
    <location>
        <begin position="46"/>
        <end position="108"/>
    </location>
</feature>
<evidence type="ECO:0000256" key="2">
    <source>
        <dbReference type="ARBA" id="ARBA00023316"/>
    </source>
</evidence>